<accession>A0A934WRY0</accession>
<reference evidence="5" key="1">
    <citation type="submission" date="2021-01" db="EMBL/GenBank/DDBJ databases">
        <title>Genome public.</title>
        <authorList>
            <person name="Liu C."/>
            <person name="Sun Q."/>
        </authorList>
    </citation>
    <scope>NUCLEOTIDE SEQUENCE</scope>
    <source>
        <strain evidence="5">M6</strain>
    </source>
</reference>
<evidence type="ECO:0000256" key="3">
    <source>
        <dbReference type="PROSITE-ProRule" id="PRU01248"/>
    </source>
</evidence>
<keyword evidence="6" id="KW-1185">Reference proteome</keyword>
<gene>
    <name evidence="5" type="ORF">JKK62_09225</name>
</gene>
<dbReference type="InterPro" id="IPR004107">
    <property type="entry name" value="Integrase_SAM-like_N"/>
</dbReference>
<dbReference type="SUPFAM" id="SSF56349">
    <property type="entry name" value="DNA breaking-rejoining enzymes"/>
    <property type="match status" value="1"/>
</dbReference>
<organism evidence="5 6">
    <name type="scientific">Ruminococcus difficilis</name>
    <dbReference type="NCBI Taxonomy" id="2763069"/>
    <lineage>
        <taxon>Bacteria</taxon>
        <taxon>Bacillati</taxon>
        <taxon>Bacillota</taxon>
        <taxon>Clostridia</taxon>
        <taxon>Eubacteriales</taxon>
        <taxon>Oscillospiraceae</taxon>
        <taxon>Ruminococcus</taxon>
    </lineage>
</organism>
<sequence length="212" mass="24744">MKRELLDNGNIWQKSDGRWIGLVRYKDEFGVTQRKSFSSKKKKTLQAKMTDYVKNFNEQVANSDESKKPLKESMKNWLRVYKFPEVERTTYDRYECTAEHQIYPYIGNKPVGDVTPADIKKLLTKHMNAGYAFTTSKKAYSLLKMFFKQLYQEGAIPNNPMALIDMTKKDNYLAAQNKESKPQCDMVVVFTDEELEQIKAEAFKRFANGKPF</sequence>
<dbReference type="Gene3D" id="1.10.150.130">
    <property type="match status" value="1"/>
</dbReference>
<protein>
    <submittedName>
        <fullName evidence="5">Tyrosine-type recombinase/integrase family protein</fullName>
    </submittedName>
</protein>
<comment type="similarity">
    <text evidence="1">Belongs to the 'phage' integrase family.</text>
</comment>
<dbReference type="GO" id="GO:0003677">
    <property type="term" value="F:DNA binding"/>
    <property type="evidence" value="ECO:0007669"/>
    <property type="project" value="UniProtKB-UniRule"/>
</dbReference>
<evidence type="ECO:0000259" key="4">
    <source>
        <dbReference type="PROSITE" id="PS51900"/>
    </source>
</evidence>
<dbReference type="AlphaFoldDB" id="A0A934WRY0"/>
<evidence type="ECO:0000256" key="1">
    <source>
        <dbReference type="ARBA" id="ARBA00008857"/>
    </source>
</evidence>
<dbReference type="InterPro" id="IPR010998">
    <property type="entry name" value="Integrase_recombinase_N"/>
</dbReference>
<evidence type="ECO:0000313" key="6">
    <source>
        <dbReference type="Proteomes" id="UP000633365"/>
    </source>
</evidence>
<dbReference type="EMBL" id="JAEQMG010000087">
    <property type="protein sequence ID" value="MBK6088825.1"/>
    <property type="molecule type" value="Genomic_DNA"/>
</dbReference>
<dbReference type="RefSeq" id="WP_201427657.1">
    <property type="nucleotide sequence ID" value="NZ_JAEQMG010000087.1"/>
</dbReference>
<dbReference type="Proteomes" id="UP000633365">
    <property type="component" value="Unassembled WGS sequence"/>
</dbReference>
<dbReference type="GO" id="GO:0015074">
    <property type="term" value="P:DNA integration"/>
    <property type="evidence" value="ECO:0007669"/>
    <property type="project" value="InterPro"/>
</dbReference>
<dbReference type="Pfam" id="PF14659">
    <property type="entry name" value="Phage_int_SAM_3"/>
    <property type="match status" value="1"/>
</dbReference>
<dbReference type="PROSITE" id="PS51900">
    <property type="entry name" value="CB"/>
    <property type="match status" value="1"/>
</dbReference>
<proteinExistence type="inferred from homology"/>
<comment type="caution">
    <text evidence="5">The sequence shown here is derived from an EMBL/GenBank/DDBJ whole genome shotgun (WGS) entry which is preliminary data.</text>
</comment>
<dbReference type="InterPro" id="IPR044068">
    <property type="entry name" value="CB"/>
</dbReference>
<evidence type="ECO:0000313" key="5">
    <source>
        <dbReference type="EMBL" id="MBK6088825.1"/>
    </source>
</evidence>
<evidence type="ECO:0000256" key="2">
    <source>
        <dbReference type="ARBA" id="ARBA00023125"/>
    </source>
</evidence>
<feature type="domain" description="Core-binding (CB)" evidence="4">
    <location>
        <begin position="68"/>
        <end position="151"/>
    </location>
</feature>
<keyword evidence="2 3" id="KW-0238">DNA-binding</keyword>
<name>A0A934WRY0_9FIRM</name>
<dbReference type="InterPro" id="IPR011010">
    <property type="entry name" value="DNA_brk_join_enz"/>
</dbReference>